<name>A0A4P7A3D9_9BACL</name>
<organism evidence="2 3">
    <name type="scientific">Paenisporosarcina antarctica</name>
    <dbReference type="NCBI Taxonomy" id="417367"/>
    <lineage>
        <taxon>Bacteria</taxon>
        <taxon>Bacillati</taxon>
        <taxon>Bacillota</taxon>
        <taxon>Bacilli</taxon>
        <taxon>Bacillales</taxon>
        <taxon>Caryophanaceae</taxon>
        <taxon>Paenisporosarcina</taxon>
    </lineage>
</organism>
<dbReference type="OrthoDB" id="8018325at2"/>
<dbReference type="Pfam" id="PF22658">
    <property type="entry name" value="YycE-like_N"/>
    <property type="match status" value="1"/>
</dbReference>
<accession>A0A4P7A3D9</accession>
<gene>
    <name evidence="2" type="ORF">E2636_02950</name>
</gene>
<feature type="domain" description="VOC" evidence="1">
    <location>
        <begin position="21"/>
        <end position="145"/>
    </location>
</feature>
<dbReference type="AlphaFoldDB" id="A0A4P7A3D9"/>
<evidence type="ECO:0000313" key="2">
    <source>
        <dbReference type="EMBL" id="QBP43019.1"/>
    </source>
</evidence>
<dbReference type="KEGG" id="panc:E2636_02950"/>
<proteinExistence type="predicted"/>
<dbReference type="EMBL" id="CP038015">
    <property type="protein sequence ID" value="QBP43019.1"/>
    <property type="molecule type" value="Genomic_DNA"/>
</dbReference>
<evidence type="ECO:0000259" key="1">
    <source>
        <dbReference type="PROSITE" id="PS51819"/>
    </source>
</evidence>
<dbReference type="PROSITE" id="PS51819">
    <property type="entry name" value="VOC"/>
    <property type="match status" value="1"/>
</dbReference>
<dbReference type="Pfam" id="PF22659">
    <property type="entry name" value="YycE-like_C"/>
    <property type="match status" value="1"/>
</dbReference>
<dbReference type="InterPro" id="IPR037523">
    <property type="entry name" value="VOC_core"/>
</dbReference>
<evidence type="ECO:0000313" key="3">
    <source>
        <dbReference type="Proteomes" id="UP000294292"/>
    </source>
</evidence>
<dbReference type="SUPFAM" id="SSF54593">
    <property type="entry name" value="Glyoxalase/Bleomycin resistance protein/Dihydroxybiphenyl dioxygenase"/>
    <property type="match status" value="1"/>
</dbReference>
<protein>
    <submittedName>
        <fullName evidence="2">VOC family protein</fullName>
    </submittedName>
</protein>
<dbReference type="InterPro" id="IPR058997">
    <property type="entry name" value="YycE-like_C"/>
</dbReference>
<reference evidence="2 3" key="1">
    <citation type="submission" date="2019-03" db="EMBL/GenBank/DDBJ databases">
        <title>Complete genome sequence of Paenisporosarcina antarctica CGMCC 1.6503T.</title>
        <authorList>
            <person name="Rong J.-C."/>
            <person name="Chi N.-Y."/>
            <person name="Zhang Q.-F."/>
        </authorList>
    </citation>
    <scope>NUCLEOTIDE SEQUENCE [LARGE SCALE GENOMIC DNA]</scope>
    <source>
        <strain evidence="2 3">CGMCC 1.6503</strain>
    </source>
</reference>
<dbReference type="CDD" id="cd06587">
    <property type="entry name" value="VOC"/>
    <property type="match status" value="1"/>
</dbReference>
<dbReference type="InterPro" id="IPR029068">
    <property type="entry name" value="Glyas_Bleomycin-R_OHBP_Dase"/>
</dbReference>
<dbReference type="InterPro" id="IPR058998">
    <property type="entry name" value="YycE-like_N"/>
</dbReference>
<keyword evidence="3" id="KW-1185">Reference proteome</keyword>
<sequence length="148" mass="16776">MEHPSLPYTVKVKKPWTDALPVLQMRIARPTTQLDKVIEFYEVGLGLQKVGEFWGHNGYDGVMYGLPDNHVHLEFTSHVAGTPCPAPTKDNLLVYYLPDWNVISKVTSRLADMGYHEVEAENPYWQDSGITIEDPDGWRIVLFCSTGL</sequence>
<dbReference type="Proteomes" id="UP000294292">
    <property type="component" value="Chromosome"/>
</dbReference>
<dbReference type="Gene3D" id="3.10.180.10">
    <property type="entry name" value="2,3-Dihydroxybiphenyl 1,2-Dioxygenase, domain 1"/>
    <property type="match status" value="1"/>
</dbReference>